<evidence type="ECO:0000313" key="3">
    <source>
        <dbReference type="Proteomes" id="UP000235965"/>
    </source>
</evidence>
<protein>
    <submittedName>
        <fullName evidence="2">Uncharacterized protein</fullName>
    </submittedName>
</protein>
<proteinExistence type="predicted"/>
<evidence type="ECO:0000256" key="1">
    <source>
        <dbReference type="SAM" id="Phobius"/>
    </source>
</evidence>
<gene>
    <name evidence="2" type="ORF">B7P43_G14496</name>
</gene>
<keyword evidence="1" id="KW-0812">Transmembrane</keyword>
<sequence>NNLGLKVEDNVKFLGMYVDHLNWKQHQRKRAVRVMLRLSPRSSCKEGFNRMRILTVPCLYIYIYAMLFVVRNHNVYQTNNAIHHIRTKQFEKLHVSSVRLSWIQRGVLYSSIIIYNNLPQNI</sequence>
<dbReference type="Proteomes" id="UP000235965">
    <property type="component" value="Unassembled WGS sequence"/>
</dbReference>
<keyword evidence="1" id="KW-0472">Membrane</keyword>
<keyword evidence="3" id="KW-1185">Reference proteome</keyword>
<accession>A0A2J7PPQ4</accession>
<name>A0A2J7PPQ4_9NEOP</name>
<evidence type="ECO:0000313" key="2">
    <source>
        <dbReference type="EMBL" id="PNF18312.1"/>
    </source>
</evidence>
<dbReference type="AlphaFoldDB" id="A0A2J7PPQ4"/>
<feature type="transmembrane region" description="Helical" evidence="1">
    <location>
        <begin position="51"/>
        <end position="70"/>
    </location>
</feature>
<feature type="non-terminal residue" evidence="2">
    <location>
        <position position="1"/>
    </location>
</feature>
<dbReference type="InParanoid" id="A0A2J7PPQ4"/>
<keyword evidence="1" id="KW-1133">Transmembrane helix</keyword>
<reference evidence="2 3" key="1">
    <citation type="submission" date="2017-12" db="EMBL/GenBank/DDBJ databases">
        <title>Hemimetabolous genomes reveal molecular basis of termite eusociality.</title>
        <authorList>
            <person name="Harrison M.C."/>
            <person name="Jongepier E."/>
            <person name="Robertson H.M."/>
            <person name="Arning N."/>
            <person name="Bitard-Feildel T."/>
            <person name="Chao H."/>
            <person name="Childers C.P."/>
            <person name="Dinh H."/>
            <person name="Doddapaneni H."/>
            <person name="Dugan S."/>
            <person name="Gowin J."/>
            <person name="Greiner C."/>
            <person name="Han Y."/>
            <person name="Hu H."/>
            <person name="Hughes D.S.T."/>
            <person name="Huylmans A.-K."/>
            <person name="Kemena C."/>
            <person name="Kremer L.P.M."/>
            <person name="Lee S.L."/>
            <person name="Lopez-Ezquerra A."/>
            <person name="Mallet L."/>
            <person name="Monroy-Kuhn J.M."/>
            <person name="Moser A."/>
            <person name="Murali S.C."/>
            <person name="Muzny D.M."/>
            <person name="Otani S."/>
            <person name="Piulachs M.-D."/>
            <person name="Poelchau M."/>
            <person name="Qu J."/>
            <person name="Schaub F."/>
            <person name="Wada-Katsumata A."/>
            <person name="Worley K.C."/>
            <person name="Xie Q."/>
            <person name="Ylla G."/>
            <person name="Poulsen M."/>
            <person name="Gibbs R.A."/>
            <person name="Schal C."/>
            <person name="Richards S."/>
            <person name="Belles X."/>
            <person name="Korb J."/>
            <person name="Bornberg-Bauer E."/>
        </authorList>
    </citation>
    <scope>NUCLEOTIDE SEQUENCE [LARGE SCALE GENOMIC DNA]</scope>
    <source>
        <tissue evidence="2">Whole body</tissue>
    </source>
</reference>
<organism evidence="2 3">
    <name type="scientific">Cryptotermes secundus</name>
    <dbReference type="NCBI Taxonomy" id="105785"/>
    <lineage>
        <taxon>Eukaryota</taxon>
        <taxon>Metazoa</taxon>
        <taxon>Ecdysozoa</taxon>
        <taxon>Arthropoda</taxon>
        <taxon>Hexapoda</taxon>
        <taxon>Insecta</taxon>
        <taxon>Pterygota</taxon>
        <taxon>Neoptera</taxon>
        <taxon>Polyneoptera</taxon>
        <taxon>Dictyoptera</taxon>
        <taxon>Blattodea</taxon>
        <taxon>Blattoidea</taxon>
        <taxon>Termitoidae</taxon>
        <taxon>Kalotermitidae</taxon>
        <taxon>Cryptotermitinae</taxon>
        <taxon>Cryptotermes</taxon>
    </lineage>
</organism>
<comment type="caution">
    <text evidence="2">The sequence shown here is derived from an EMBL/GenBank/DDBJ whole genome shotgun (WGS) entry which is preliminary data.</text>
</comment>
<dbReference type="EMBL" id="NEVH01022647">
    <property type="protein sequence ID" value="PNF18312.1"/>
    <property type="molecule type" value="Genomic_DNA"/>
</dbReference>